<dbReference type="AlphaFoldDB" id="A0A7G7G757"/>
<reference evidence="3 4" key="1">
    <citation type="journal article" date="2018" name="Int. J. Syst. Evol. Microbiol.">
        <title>Adhaeribacter swui sp. nov., isolated from wet mud.</title>
        <authorList>
            <person name="Kim D.U."/>
            <person name="Kim K.W."/>
            <person name="Kang M.S."/>
            <person name="Kim J.Y."/>
            <person name="Jang J.H."/>
            <person name="Kim M.K."/>
        </authorList>
    </citation>
    <scope>NUCLEOTIDE SEQUENCE [LARGE SCALE GENOMIC DNA]</scope>
    <source>
        <strain evidence="3 4">KCTC 52873</strain>
    </source>
</reference>
<evidence type="ECO:0000313" key="4">
    <source>
        <dbReference type="Proteomes" id="UP000515237"/>
    </source>
</evidence>
<evidence type="ECO:0000259" key="2">
    <source>
        <dbReference type="Pfam" id="PF18962"/>
    </source>
</evidence>
<feature type="domain" description="Secretion system C-terminal sorting" evidence="2">
    <location>
        <begin position="405"/>
        <end position="470"/>
    </location>
</feature>
<proteinExistence type="predicted"/>
<name>A0A7G7G757_9BACT</name>
<dbReference type="EMBL" id="CP055156">
    <property type="protein sequence ID" value="QNF32991.1"/>
    <property type="molecule type" value="Genomic_DNA"/>
</dbReference>
<organism evidence="3 4">
    <name type="scientific">Adhaeribacter swui</name>
    <dbReference type="NCBI Taxonomy" id="2086471"/>
    <lineage>
        <taxon>Bacteria</taxon>
        <taxon>Pseudomonadati</taxon>
        <taxon>Bacteroidota</taxon>
        <taxon>Cytophagia</taxon>
        <taxon>Cytophagales</taxon>
        <taxon>Hymenobacteraceae</taxon>
        <taxon>Adhaeribacter</taxon>
    </lineage>
</organism>
<gene>
    <name evidence="3" type="ORF">HUW51_09685</name>
</gene>
<accession>A0A7G7G757</accession>
<evidence type="ECO:0000313" key="3">
    <source>
        <dbReference type="EMBL" id="QNF32991.1"/>
    </source>
</evidence>
<dbReference type="Proteomes" id="UP000515237">
    <property type="component" value="Chromosome"/>
</dbReference>
<dbReference type="Pfam" id="PF18962">
    <property type="entry name" value="Por_Secre_tail"/>
    <property type="match status" value="1"/>
</dbReference>
<keyword evidence="1" id="KW-0732">Signal</keyword>
<feature type="signal peptide" evidence="1">
    <location>
        <begin position="1"/>
        <end position="24"/>
    </location>
</feature>
<dbReference type="InterPro" id="IPR026444">
    <property type="entry name" value="Secre_tail"/>
</dbReference>
<protein>
    <submittedName>
        <fullName evidence="3">T9SS type A sorting domain-containing protein</fullName>
    </submittedName>
</protein>
<keyword evidence="4" id="KW-1185">Reference proteome</keyword>
<sequence>MAKSIFTLVCCLFFSLALIKPVQATHLLGGELTYQSDTTASANPLRYYFKLRTYHDANSAADEPSATLYLGDGVKVTSERVSKVTISNSCGVIFLSTYYFEYTFPGPGQYRAVYHSPNRTNNIVNLPDSDEQAFTIAATFTIDAFDPINRPHSFLAIPIPCATQNQTFRHSLATFDLDGDSLAYELITPLKGILAGDNYIRFIDNVKGYTLPPQVSINARTGEFIWDKPVQVGRYSFAVRVNSYRNKILVGTMMRDFVVTVVPNPDNFTHSFSIENRSELSINDENQIFVTAGQPVKIKVKYQTTGQAKNLEAYSELFFKSATIPMDTIATQDGILAEITLTPEESWRRSQPYVLVLRGVSEVNGTLIQQDFTLTLVAKPPLVSGGIGESPGVSEPGTNGLFTAYPNPARDFVWVKNKGEFPRTRYRLYNALQQVILQTKLNAGTTRIKLPPVATGIYFYQILTDSGKVLQSGKILIE</sequence>
<evidence type="ECO:0000256" key="1">
    <source>
        <dbReference type="SAM" id="SignalP"/>
    </source>
</evidence>
<feature type="chain" id="PRO_5028976841" evidence="1">
    <location>
        <begin position="25"/>
        <end position="478"/>
    </location>
</feature>
<dbReference type="KEGG" id="aswu:HUW51_09685"/>
<dbReference type="NCBIfam" id="TIGR04183">
    <property type="entry name" value="Por_Secre_tail"/>
    <property type="match status" value="1"/>
</dbReference>
<dbReference type="RefSeq" id="WP_185273780.1">
    <property type="nucleotide sequence ID" value="NZ_CP055156.1"/>
</dbReference>